<reference evidence="1 2" key="1">
    <citation type="submission" date="2018-03" db="EMBL/GenBank/DDBJ databases">
        <title>Genomic framework for the identification of Micromonospora saelicesensis and Micromonospora noduli.</title>
        <authorList>
            <person name="Riesco R."/>
            <person name="Trujillo M.E."/>
        </authorList>
    </citation>
    <scope>NUCLEOTIDE SEQUENCE [LARGE SCALE GENOMIC DNA]</scope>
    <source>
        <strain evidence="1 2">GAR05</strain>
    </source>
</reference>
<evidence type="ECO:0000313" key="2">
    <source>
        <dbReference type="Proteomes" id="UP000249334"/>
    </source>
</evidence>
<comment type="caution">
    <text evidence="1">The sequence shown here is derived from an EMBL/GenBank/DDBJ whole genome shotgun (WGS) entry which is preliminary data.</text>
</comment>
<dbReference type="Proteomes" id="UP000249334">
    <property type="component" value="Unassembled WGS sequence"/>
</dbReference>
<dbReference type="Gene3D" id="1.50.10.10">
    <property type="match status" value="1"/>
</dbReference>
<keyword evidence="2" id="KW-1185">Reference proteome</keyword>
<evidence type="ECO:0000313" key="1">
    <source>
        <dbReference type="EMBL" id="RAO01888.1"/>
    </source>
</evidence>
<organism evidence="1 2">
    <name type="scientific">Micromonospora saelicesensis</name>
    <dbReference type="NCBI Taxonomy" id="285676"/>
    <lineage>
        <taxon>Bacteria</taxon>
        <taxon>Bacillati</taxon>
        <taxon>Actinomycetota</taxon>
        <taxon>Actinomycetes</taxon>
        <taxon>Micromonosporales</taxon>
        <taxon>Micromonosporaceae</taxon>
        <taxon>Micromonospora</taxon>
    </lineage>
</organism>
<proteinExistence type="predicted"/>
<dbReference type="InterPro" id="IPR012341">
    <property type="entry name" value="6hp_glycosidase-like_sf"/>
</dbReference>
<gene>
    <name evidence="1" type="ORF">GAR05_01496</name>
</gene>
<protein>
    <submittedName>
        <fullName evidence="1">Uncharacterized protein</fullName>
    </submittedName>
</protein>
<name>A0ABX9CNP5_9ACTN</name>
<dbReference type="EMBL" id="PXXW01000013">
    <property type="protein sequence ID" value="RAO01888.1"/>
    <property type="molecule type" value="Genomic_DNA"/>
</dbReference>
<accession>A0ABX9CNP5</accession>
<sequence>MEYHRALVTERRPPTRSGVRHTLDEIIDDLSARLISLFTQDDWGRRPIYGAAQMFQTHPDWRDLIAFPEYFHGDNGAGLGAWHQTGWTALVADLILTLRRRTVQLGSPRKVYPRRPGPGLIVVTVGDLIGVGRDEP</sequence>